<dbReference type="Ensembl" id="ENSXETT00000099711">
    <property type="protein sequence ID" value="ENSXETP00000073724"/>
    <property type="gene ID" value="ENSXETG00000019391"/>
</dbReference>
<protein>
    <submittedName>
        <fullName evidence="9">Replication factor C subunit 4</fullName>
    </submittedName>
</protein>
<evidence type="ECO:0000256" key="6">
    <source>
        <dbReference type="ARBA" id="ARBA00023242"/>
    </source>
</evidence>
<dbReference type="SUPFAM" id="SSF52540">
    <property type="entry name" value="P-loop containing nucleoside triphosphate hydrolases"/>
    <property type="match status" value="1"/>
</dbReference>
<dbReference type="InterPro" id="IPR047854">
    <property type="entry name" value="RFC_lid"/>
</dbReference>
<accession>A0A6I8QL65</accession>
<dbReference type="PANTHER" id="PTHR11669:SF20">
    <property type="entry name" value="REPLICATION FACTOR C SUBUNIT 4"/>
    <property type="match status" value="1"/>
</dbReference>
<keyword evidence="6" id="KW-0539">Nucleus</keyword>
<evidence type="ECO:0000256" key="5">
    <source>
        <dbReference type="ARBA" id="ARBA00022840"/>
    </source>
</evidence>
<dbReference type="Gene3D" id="1.20.272.10">
    <property type="match status" value="1"/>
</dbReference>
<dbReference type="InterPro" id="IPR008921">
    <property type="entry name" value="DNA_pol3_clamp-load_cplx_C"/>
</dbReference>
<dbReference type="PANTHER" id="PTHR11669">
    <property type="entry name" value="REPLICATION FACTOR C / DNA POLYMERASE III GAMMA-TAU SUBUNIT"/>
    <property type="match status" value="1"/>
</dbReference>
<dbReference type="InterPro" id="IPR003593">
    <property type="entry name" value="AAA+_ATPase"/>
</dbReference>
<dbReference type="Gene3D" id="1.10.8.60">
    <property type="match status" value="1"/>
</dbReference>
<organism evidence="9">
    <name type="scientific">Xenopus tropicalis</name>
    <name type="common">Western clawed frog</name>
    <name type="synonym">Silurana tropicalis</name>
    <dbReference type="NCBI Taxonomy" id="8364"/>
    <lineage>
        <taxon>Eukaryota</taxon>
        <taxon>Metazoa</taxon>
        <taxon>Chordata</taxon>
        <taxon>Craniata</taxon>
        <taxon>Vertebrata</taxon>
        <taxon>Euteleostomi</taxon>
        <taxon>Amphibia</taxon>
        <taxon>Batrachia</taxon>
        <taxon>Anura</taxon>
        <taxon>Pipoidea</taxon>
        <taxon>Pipidae</taxon>
        <taxon>Xenopodinae</taxon>
        <taxon>Xenopus</taxon>
        <taxon>Silurana</taxon>
    </lineage>
</organism>
<dbReference type="FunFam" id="1.10.8.60:FF:000032">
    <property type="entry name" value="Replication factor C subunit 4"/>
    <property type="match status" value="1"/>
</dbReference>
<dbReference type="GO" id="GO:0003677">
    <property type="term" value="F:DNA binding"/>
    <property type="evidence" value="ECO:0007669"/>
    <property type="project" value="InterPro"/>
</dbReference>
<feature type="region of interest" description="Disordered" evidence="7">
    <location>
        <begin position="1"/>
        <end position="36"/>
    </location>
</feature>
<dbReference type="CDD" id="cd18140">
    <property type="entry name" value="HLD_clamp_RFC"/>
    <property type="match status" value="1"/>
</dbReference>
<dbReference type="Pfam" id="PF00004">
    <property type="entry name" value="AAA"/>
    <property type="match status" value="1"/>
</dbReference>
<dbReference type="FunFam" id="3.40.50.300:FF:000237">
    <property type="entry name" value="replication factor C subunit 4"/>
    <property type="match status" value="1"/>
</dbReference>
<dbReference type="InterPro" id="IPR013748">
    <property type="entry name" value="Rep_factorC_C"/>
</dbReference>
<dbReference type="GO" id="GO:0006260">
    <property type="term" value="P:DNA replication"/>
    <property type="evidence" value="ECO:0007669"/>
    <property type="project" value="UniProtKB-KW"/>
</dbReference>
<proteinExistence type="inferred from homology"/>
<reference evidence="9" key="2">
    <citation type="submission" date="2020-05" db="UniProtKB">
        <authorList>
            <consortium name="Ensembl"/>
        </authorList>
    </citation>
    <scope>IDENTIFICATION</scope>
</reference>
<dbReference type="GO" id="GO:0016887">
    <property type="term" value="F:ATP hydrolysis activity"/>
    <property type="evidence" value="ECO:0007669"/>
    <property type="project" value="InterPro"/>
</dbReference>
<name>A0A6I8QL65_XENTR</name>
<dbReference type="Pfam" id="PF21960">
    <property type="entry name" value="RCF1-5-like_lid"/>
    <property type="match status" value="1"/>
</dbReference>
<comment type="subcellular location">
    <subcellularLocation>
        <location evidence="1">Nucleus</location>
    </subcellularLocation>
</comment>
<evidence type="ECO:0000259" key="8">
    <source>
        <dbReference type="SMART" id="SM00382"/>
    </source>
</evidence>
<evidence type="ECO:0000256" key="7">
    <source>
        <dbReference type="SAM" id="MobiDB-lite"/>
    </source>
</evidence>
<dbReference type="InterPro" id="IPR027417">
    <property type="entry name" value="P-loop_NTPase"/>
</dbReference>
<gene>
    <name evidence="9" type="primary">rfc4</name>
</gene>
<dbReference type="InterPro" id="IPR003959">
    <property type="entry name" value="ATPase_AAA_core"/>
</dbReference>
<sequence>MQAFLKGGTSISTKPVKDKASASGTGSTGESKKQKPVPWVEKYRPKCVDEVAFQEEVVAVLKKSLEGADLPNLLFYGPPGTGKTSTILAASRELYGPELFRQRVLELNASDERGIQVVREKVKNFAQLTVGGTRSDGKPCPPFKIVILDEADSMTSAAQAALRRTMEKESKTTRFCLICNYVSRIIEPLTSRCSKFRFKPLADKIQTQRLLSICEKENVKITNEAISCLVEVSEGDLRKAITFLQSATRLTGGKEITEEIVTEIAGIPLVCEQDLQPSTIKKIIHHQQDFHNESVIVVPKETLDCVLVACQSGSFEKLETVVKNLINNGHAATQLVNQLHDVILERGDLTDKQKAFITEKLAVSPFDAVTIDFPFPC</sequence>
<feature type="domain" description="AAA+ ATPase" evidence="8">
    <location>
        <begin position="69"/>
        <end position="201"/>
    </location>
</feature>
<dbReference type="Pfam" id="PF08542">
    <property type="entry name" value="Rep_fac_C"/>
    <property type="match status" value="1"/>
</dbReference>
<dbReference type="GO" id="GO:0005634">
    <property type="term" value="C:nucleus"/>
    <property type="evidence" value="ECO:0007669"/>
    <property type="project" value="UniProtKB-SubCell"/>
</dbReference>
<dbReference type="Xenbase" id="XB-GENE-955724">
    <property type="gene designation" value="rfc4"/>
</dbReference>
<comment type="similarity">
    <text evidence="2">Belongs to the activator 1 small subunits family.</text>
</comment>
<reference evidence="9" key="1">
    <citation type="journal article" date="2010" name="Science">
        <title>The genome of the Western clawed frog Xenopus tropicalis.</title>
        <authorList>
            <person name="Hellsten U."/>
            <person name="Harland R.M."/>
            <person name="Gilchrist M.J."/>
            <person name="Hendrix D."/>
            <person name="Jurka J."/>
            <person name="Kapitonov V."/>
            <person name="Ovcharenko I."/>
            <person name="Putnam N.H."/>
            <person name="Shu S."/>
            <person name="Taher L."/>
            <person name="Blitz I.L."/>
            <person name="Blumberg B."/>
            <person name="Dichmann D.S."/>
            <person name="Dubchak I."/>
            <person name="Amaya E."/>
            <person name="Detter J.C."/>
            <person name="Fletcher R."/>
            <person name="Gerhard D.S."/>
            <person name="Goodstein D."/>
            <person name="Graves T."/>
            <person name="Grigoriev I.V."/>
            <person name="Grimwood J."/>
            <person name="Kawashima T."/>
            <person name="Lindquist E."/>
            <person name="Lucas S.M."/>
            <person name="Mead P.E."/>
            <person name="Mitros T."/>
            <person name="Ogino H."/>
            <person name="Ohta Y."/>
            <person name="Poliakov A.V."/>
            <person name="Pollet N."/>
            <person name="Robert J."/>
            <person name="Salamov A."/>
            <person name="Sater A.K."/>
            <person name="Schmutz J."/>
            <person name="Terry A."/>
            <person name="Vize P.D."/>
            <person name="Warren W.C."/>
            <person name="Wells D."/>
            <person name="Wills A."/>
            <person name="Wilson R.K."/>
            <person name="Zimmerman L.B."/>
            <person name="Zorn A.M."/>
            <person name="Grainger R."/>
            <person name="Grammer T."/>
            <person name="Khokha M.K."/>
            <person name="Richardson P.M."/>
            <person name="Rokhsar D.S."/>
        </authorList>
    </citation>
    <scope>NUCLEOTIDE SEQUENCE [LARGE SCALE GENOMIC DNA]</scope>
    <source>
        <strain evidence="9">Nigerian</strain>
    </source>
</reference>
<evidence type="ECO:0000256" key="1">
    <source>
        <dbReference type="ARBA" id="ARBA00004123"/>
    </source>
</evidence>
<evidence type="ECO:0000256" key="3">
    <source>
        <dbReference type="ARBA" id="ARBA00022705"/>
    </source>
</evidence>
<keyword evidence="3" id="KW-0235">DNA replication</keyword>
<evidence type="ECO:0000256" key="2">
    <source>
        <dbReference type="ARBA" id="ARBA00005378"/>
    </source>
</evidence>
<evidence type="ECO:0000256" key="4">
    <source>
        <dbReference type="ARBA" id="ARBA00022741"/>
    </source>
</evidence>
<dbReference type="SMART" id="SM00382">
    <property type="entry name" value="AAA"/>
    <property type="match status" value="1"/>
</dbReference>
<dbReference type="CDD" id="cd00009">
    <property type="entry name" value="AAA"/>
    <property type="match status" value="1"/>
</dbReference>
<keyword evidence="4" id="KW-0547">Nucleotide-binding</keyword>
<dbReference type="InterPro" id="IPR050238">
    <property type="entry name" value="DNA_Rep/Repair_Clamp_Loader"/>
</dbReference>
<evidence type="ECO:0000313" key="9">
    <source>
        <dbReference type="Ensembl" id="ENSXETP00000073724"/>
    </source>
</evidence>
<dbReference type="Bgee" id="ENSXETG00000019391">
    <property type="expression patterns" value="Expressed in testis and 13 other cell types or tissues"/>
</dbReference>
<dbReference type="GeneTree" id="ENSGT00550000074917"/>
<dbReference type="AlphaFoldDB" id="A0A6I8QL65"/>
<dbReference type="SUPFAM" id="SSF48019">
    <property type="entry name" value="post-AAA+ oligomerization domain-like"/>
    <property type="match status" value="1"/>
</dbReference>
<keyword evidence="5" id="KW-0067">ATP-binding</keyword>
<dbReference type="Gene3D" id="3.40.50.300">
    <property type="entry name" value="P-loop containing nucleotide triphosphate hydrolases"/>
    <property type="match status" value="1"/>
</dbReference>
<dbReference type="GO" id="GO:0005524">
    <property type="term" value="F:ATP binding"/>
    <property type="evidence" value="ECO:0007669"/>
    <property type="project" value="UniProtKB-KW"/>
</dbReference>